<dbReference type="Proteomes" id="UP000032234">
    <property type="component" value="Chromosome"/>
</dbReference>
<dbReference type="AlphaFoldDB" id="A0A0C5FRB1"/>
<reference evidence="1 2" key="1">
    <citation type="submission" date="2015-02" db="EMBL/GenBank/DDBJ databases">
        <title>Genome sequence of thermotolerant Streptomyces cyaneogriseus subsp. Noncyanogenus NMWT1, the producer of nematocidal antibiotics nemadectin.</title>
        <authorList>
            <person name="Wang H."/>
            <person name="Li C."/>
            <person name="Xiang W."/>
            <person name="Wang X."/>
        </authorList>
    </citation>
    <scope>NUCLEOTIDE SEQUENCE [LARGE SCALE GENOMIC DNA]</scope>
    <source>
        <strain evidence="1 2">NMWT 1</strain>
    </source>
</reference>
<sequence>MRRPQTLVLGRLDEEGVLRPVGRSTPLRPNAARDLAERLTPPRSGHPWDGVRFTTYWRSRTPLDVVLVEPVLVAEIMVDTALERGSWRHPVRLARIRAEMHPMQLPKFEELGENPGQDDPNI</sequence>
<organism evidence="1 2">
    <name type="scientific">Streptomyces cyaneogriseus subsp. noncyanogenus</name>
    <dbReference type="NCBI Taxonomy" id="477245"/>
    <lineage>
        <taxon>Bacteria</taxon>
        <taxon>Bacillati</taxon>
        <taxon>Actinomycetota</taxon>
        <taxon>Actinomycetes</taxon>
        <taxon>Kitasatosporales</taxon>
        <taxon>Streptomycetaceae</taxon>
        <taxon>Streptomyces</taxon>
    </lineage>
</organism>
<evidence type="ECO:0000313" key="2">
    <source>
        <dbReference type="Proteomes" id="UP000032234"/>
    </source>
</evidence>
<dbReference type="HOGENOM" id="CLU_2025356_0_0_11"/>
<evidence type="ECO:0000313" key="1">
    <source>
        <dbReference type="EMBL" id="AJP00203.1"/>
    </source>
</evidence>
<dbReference type="Gene3D" id="2.40.50.140">
    <property type="entry name" value="Nucleic acid-binding proteins"/>
    <property type="match status" value="1"/>
</dbReference>
<dbReference type="PATRIC" id="fig|477245.3.peg.32"/>
<name>A0A0C5FRB1_9ACTN</name>
<protein>
    <submittedName>
        <fullName evidence="1">Uncharacterized protein</fullName>
    </submittedName>
</protein>
<dbReference type="InterPro" id="IPR012340">
    <property type="entry name" value="NA-bd_OB-fold"/>
</dbReference>
<accession>A0A0C5FRB1</accession>
<proteinExistence type="predicted"/>
<dbReference type="KEGG" id="scw:TU94_00130"/>
<dbReference type="EMBL" id="CP010849">
    <property type="protein sequence ID" value="AJP00203.1"/>
    <property type="molecule type" value="Genomic_DNA"/>
</dbReference>
<keyword evidence="2" id="KW-1185">Reference proteome</keyword>
<gene>
    <name evidence="1" type="ORF">TU94_00130</name>
</gene>
<dbReference type="STRING" id="477245.TU94_00130"/>